<comment type="caution">
    <text evidence="1">The sequence shown here is derived from an EMBL/GenBank/DDBJ whole genome shotgun (WGS) entry which is preliminary data.</text>
</comment>
<sequence>MSLFSQTTLAGQNLRGVQDSLRIVYSNYFETVSSFNKLDSLDRELGTIRSNYSSFRQELNENNAKIGELTTAELTTLSTRWANRRAQIIETAGFVTVAETSLSALTLLQEVTDYTNAISELNNPGNEELGFNLNDRIIQILETEIVKGRRKVNDGEADKFLAIASGIIDNPLTTLVTSSIPVVSSIKSIFDLVVGSAVRGKDISVDDITELQKSMERYVAHYERLAVAQYDFEQNLSAVNIRRQTIELLLRNFTKERIKTIDPSFAQKPKNDDLELNTIITRYYLQDDVQAELDLLVSEYDNDYGALLLDERTTYPSYGIAQARLIKDEVETIGKEYIKVYNDYQSSLSKALLQSADIGKVGNIEKKINFLDGQLLKVTSALNSAIKIERLAKEFEPLNKF</sequence>
<dbReference type="Proteomes" id="UP000770785">
    <property type="component" value="Unassembled WGS sequence"/>
</dbReference>
<evidence type="ECO:0000313" key="1">
    <source>
        <dbReference type="EMBL" id="NJC25648.1"/>
    </source>
</evidence>
<keyword evidence="2" id="KW-1185">Reference proteome</keyword>
<accession>A0ABX0X9I6</accession>
<dbReference type="RefSeq" id="WP_168036440.1">
    <property type="nucleotide sequence ID" value="NZ_JAATJH010000002.1"/>
</dbReference>
<organism evidence="1 2">
    <name type="scientific">Neolewinella antarctica</name>
    <dbReference type="NCBI Taxonomy" id="442734"/>
    <lineage>
        <taxon>Bacteria</taxon>
        <taxon>Pseudomonadati</taxon>
        <taxon>Bacteroidota</taxon>
        <taxon>Saprospiria</taxon>
        <taxon>Saprospirales</taxon>
        <taxon>Lewinellaceae</taxon>
        <taxon>Neolewinella</taxon>
    </lineage>
</organism>
<evidence type="ECO:0000313" key="2">
    <source>
        <dbReference type="Proteomes" id="UP000770785"/>
    </source>
</evidence>
<name>A0ABX0X9I6_9BACT</name>
<protein>
    <submittedName>
        <fullName evidence="1">Uncharacterized protein</fullName>
    </submittedName>
</protein>
<reference evidence="1 2" key="1">
    <citation type="submission" date="2020-03" db="EMBL/GenBank/DDBJ databases">
        <title>Genomic Encyclopedia of Type Strains, Phase IV (KMG-IV): sequencing the most valuable type-strain genomes for metagenomic binning, comparative biology and taxonomic classification.</title>
        <authorList>
            <person name="Goeker M."/>
        </authorList>
    </citation>
    <scope>NUCLEOTIDE SEQUENCE [LARGE SCALE GENOMIC DNA]</scope>
    <source>
        <strain evidence="1 2">DSM 105096</strain>
    </source>
</reference>
<gene>
    <name evidence="1" type="ORF">GGR27_001147</name>
</gene>
<dbReference type="EMBL" id="JAATJH010000002">
    <property type="protein sequence ID" value="NJC25648.1"/>
    <property type="molecule type" value="Genomic_DNA"/>
</dbReference>
<proteinExistence type="predicted"/>